<keyword evidence="3" id="KW-1185">Reference proteome</keyword>
<feature type="coiled-coil region" evidence="1">
    <location>
        <begin position="51"/>
        <end position="146"/>
    </location>
</feature>
<sequence length="271" mass="32445">METIPTQEKASISTMMDRLQRPQPELELLKEHMKNEMTKWDHERSNFNHLVHLEKLKVDEKEKEKADLKRDLQAMEEEFKRMSLELRQKENMYTTKEVKRQVNEAKRDAKTLFAKREEVESLKAWISDLEEQNQEYLEQLQEAEKQRYHSHQMMQKFGQQNEWLHQKMAELVEACQVLGEQLKTANMLLTMDERQMIHPLCRAGEWIRDHAKTMERNEARTKRMVIHVLTMAQQAENLDSFFVAPKNEKEHQVKKLLKDVMDIGNRAGKFL</sequence>
<dbReference type="Proteomes" id="UP001472677">
    <property type="component" value="Unassembled WGS sequence"/>
</dbReference>
<comment type="caution">
    <text evidence="2">The sequence shown here is derived from an EMBL/GenBank/DDBJ whole genome shotgun (WGS) entry which is preliminary data.</text>
</comment>
<gene>
    <name evidence="2" type="ORF">V6N12_062411</name>
</gene>
<dbReference type="EMBL" id="JBBPBM010000007">
    <property type="protein sequence ID" value="KAK8574726.1"/>
    <property type="molecule type" value="Genomic_DNA"/>
</dbReference>
<keyword evidence="1" id="KW-0175">Coiled coil</keyword>
<name>A0ABR2F8S2_9ROSI</name>
<protein>
    <submittedName>
        <fullName evidence="2">Uncharacterized protein</fullName>
    </submittedName>
</protein>
<evidence type="ECO:0000313" key="3">
    <source>
        <dbReference type="Proteomes" id="UP001472677"/>
    </source>
</evidence>
<reference evidence="2 3" key="1">
    <citation type="journal article" date="2024" name="G3 (Bethesda)">
        <title>Genome assembly of Hibiscus sabdariffa L. provides insights into metabolisms of medicinal natural products.</title>
        <authorList>
            <person name="Kim T."/>
        </authorList>
    </citation>
    <scope>NUCLEOTIDE SEQUENCE [LARGE SCALE GENOMIC DNA]</scope>
    <source>
        <strain evidence="2">TK-2024</strain>
        <tissue evidence="2">Old leaves</tissue>
    </source>
</reference>
<accession>A0ABR2F8S2</accession>
<proteinExistence type="predicted"/>
<evidence type="ECO:0000313" key="2">
    <source>
        <dbReference type="EMBL" id="KAK8574726.1"/>
    </source>
</evidence>
<organism evidence="2 3">
    <name type="scientific">Hibiscus sabdariffa</name>
    <name type="common">roselle</name>
    <dbReference type="NCBI Taxonomy" id="183260"/>
    <lineage>
        <taxon>Eukaryota</taxon>
        <taxon>Viridiplantae</taxon>
        <taxon>Streptophyta</taxon>
        <taxon>Embryophyta</taxon>
        <taxon>Tracheophyta</taxon>
        <taxon>Spermatophyta</taxon>
        <taxon>Magnoliopsida</taxon>
        <taxon>eudicotyledons</taxon>
        <taxon>Gunneridae</taxon>
        <taxon>Pentapetalae</taxon>
        <taxon>rosids</taxon>
        <taxon>malvids</taxon>
        <taxon>Malvales</taxon>
        <taxon>Malvaceae</taxon>
        <taxon>Malvoideae</taxon>
        <taxon>Hibiscus</taxon>
    </lineage>
</organism>
<evidence type="ECO:0000256" key="1">
    <source>
        <dbReference type="SAM" id="Coils"/>
    </source>
</evidence>
<dbReference type="SUPFAM" id="SSF90257">
    <property type="entry name" value="Myosin rod fragments"/>
    <property type="match status" value="1"/>
</dbReference>